<dbReference type="InterPro" id="IPR022385">
    <property type="entry name" value="Rhs_assc_core"/>
</dbReference>
<feature type="domain" description="Insecticide toxin TcdB middle/N-terminal" evidence="6">
    <location>
        <begin position="751"/>
        <end position="877"/>
    </location>
</feature>
<evidence type="ECO:0000313" key="8">
    <source>
        <dbReference type="Proteomes" id="UP001564408"/>
    </source>
</evidence>
<dbReference type="RefSeq" id="WP_369668448.1">
    <property type="nucleotide sequence ID" value="NZ_JBDKXB010000039.1"/>
</dbReference>
<evidence type="ECO:0000259" key="6">
    <source>
        <dbReference type="Pfam" id="PF12256"/>
    </source>
</evidence>
<proteinExistence type="predicted"/>
<dbReference type="EMBL" id="JBDKXB010000039">
    <property type="protein sequence ID" value="MEY6434064.1"/>
    <property type="molecule type" value="Genomic_DNA"/>
</dbReference>
<comment type="caution">
    <text evidence="7">The sequence shown here is derived from an EMBL/GenBank/DDBJ whole genome shotgun (WGS) entry which is preliminary data.</text>
</comment>
<dbReference type="Pfam" id="PF12256">
    <property type="entry name" value="TcdB_toxin_midN"/>
    <property type="match status" value="1"/>
</dbReference>
<feature type="region of interest" description="Disordered" evidence="4">
    <location>
        <begin position="49"/>
        <end position="68"/>
    </location>
</feature>
<dbReference type="NCBIfam" id="TIGR03696">
    <property type="entry name" value="Rhs_assc_core"/>
    <property type="match status" value="1"/>
</dbReference>
<feature type="region of interest" description="Disordered" evidence="4">
    <location>
        <begin position="1"/>
        <end position="34"/>
    </location>
</feature>
<gene>
    <name evidence="7" type="ORF">ABC977_16790</name>
</gene>
<dbReference type="PANTHER" id="PTHR32305:SF15">
    <property type="entry name" value="PROTEIN RHSA-RELATED"/>
    <property type="match status" value="1"/>
</dbReference>
<dbReference type="SUPFAM" id="SSF69318">
    <property type="entry name" value="Integrin alpha N-terminal domain"/>
    <property type="match status" value="1"/>
</dbReference>
<evidence type="ECO:0000256" key="4">
    <source>
        <dbReference type="SAM" id="MobiDB-lite"/>
    </source>
</evidence>
<dbReference type="InterPro" id="IPR022044">
    <property type="entry name" value="TcdB_toxin_mid/C"/>
</dbReference>
<dbReference type="Proteomes" id="UP001564408">
    <property type="component" value="Unassembled WGS sequence"/>
</dbReference>
<feature type="region of interest" description="Disordered" evidence="4">
    <location>
        <begin position="242"/>
        <end position="261"/>
    </location>
</feature>
<feature type="region of interest" description="Disordered" evidence="4">
    <location>
        <begin position="487"/>
        <end position="507"/>
    </location>
</feature>
<feature type="compositionally biased region" description="Polar residues" evidence="4">
    <location>
        <begin position="17"/>
        <end position="26"/>
    </location>
</feature>
<dbReference type="Gene3D" id="2.180.10.10">
    <property type="entry name" value="RHS repeat-associated core"/>
    <property type="match status" value="1"/>
</dbReference>
<keyword evidence="3" id="KW-0843">Virulence</keyword>
<sequence length="2776" mass="309989">MYVSDTAQPRGHETAKSSEGFQQEAPTVTLPKGGGAIRGIGEKFAANPVTGTGSMSVPIPTSPGRSGVGPQLSLTYDSGAGNGPFGFGWNLSLPSITRKTDKGLPQYFDAVDSDIFILSGAEDLVPVLVQGATGEWIPEAPPRERTVDGKTYRIRRYRPRIEGLFARIERWTNTADASDVFWRSISKDNITTWYGRTADSRIVDPSDATRIFSWLICETHDDKGNLVAYGYKPEDSKRIFEDSAGKPVTKAHERNRSDESRAAQRYIKRIRYGNRAPFLPALKADTAWPEPPAAPWPKAPGTQPLDGSDDWMFEVVFDYGEHYADTPVPTEARPWPARPDPFSSYRAGFEVRTYRICQRVLMFHHFPGEAGVERDCLVRSTDFTYTDEVNPTDARNPVYTFLKAVTQTGHRRHGDGYDHRSLPPVELTYTEPTVQETVEEVDPTSLDNLPIGLDGSAYRWTDLHGEGIPGILTEQAGTWFYKRNLSPINERPGHGPDGPDGPGHISRRPHVEAAFAPLETVALKPNATLGAGADFMDLAGDGQPDVVLMEDPTPGLYEHDEAEGWQPFRPFTSRLNRDFRDPNLKLVDLDGDGHADVLITDDDALVWHASLAEAGFGPARRVAQALDEEKGPRVVFADGTQSIYLADLSGDGLTDIVRIRNGEVCYWPNLGHCRFGAKVTMDNAPWFDHPDQFDHKRIRLADIDGSGTTDIIYLHRDGVRLYFNQSGNGWSEPQVLEVFPRIDDLASIVPVDLLGNGTACLVWSSPLPGDARRPMRYVNLMGDRKPHLLVKTVNNLGAGTRVDYAPSTKFYLQDKRDGKPWITRLPFPVHVVERVETIDHISRNRFVTRYAYHHGYFDGEEREFRGFGMVEQWDTEEFATLTAEGTEPWATNRDPASHVPPALTRTWFHTGAYLDRDHISLQFEDEYYREPGLSKGDAGKLLLPDTTLPKDLPPEEEQEACRALKGMMLRQEVYALDGTRTDEYPHGHPYTVVEQDFTIRHVQPRAGNRHGVFFTHPCEVITYHYERKLAPVLNGKIVDEVTAANDARTERLPDPRVQHALTLEVDPFGNVLREAAIGYGRRWQDTALPNDADRDQQTRLLITYTENRFTKSHQTGLEVIDLPDGYRKPLPCESRTYELTGFKPKSDARFSFDECLAWPGPAPEIPYEQAADPTKQQKRIIEHTRTLYRPDDCGVARNDPLALLPPERFEPLALPGESYKLAFTPGLLAQVYQVYQRNGQPLLPDPGAVLRGTAGDQGGYVDLDGNGHWWIPSGRSFYHPDEVTAAVELAEARDHFFLPRRYRDPFGQKTVVTFDSHDLLMAETRDALNNRVTVDANDYRVLQPRLVSDPNRNQTEVAFDTLGMVVGTAVMSKPTDNPRRGDRLDVLFSPDPSQGMFDAFIDKPREASPDPKASAATEAAHDLLANATTRIVYDLDRFKRLREPPFAATIARETHTSDLEQDAKSNLQISFSYSDGFGREIQKKIQAEPGPLVEGGPDISPRWVGSGWTIFNNKGKPVRQYEPFFSKRQRPDGSLDSDHRFEFGVQVGVSPILFYDPAERVVATLHPNHSWEKVVFDPWQQTTYDVNDTVLFPVRANNPLRDADVAGYFGRLPDTDYLPTWHELRTQPAHAAAFASRYPAAEDRQNETKAAEGAAAHADTPTTAHFDALGRPLLTVARNRVICEGHLLHDKPDEQFRTRVELDIEGDQRKVLDERKLPDADNLPLGALEQRIVMQYAYDMLGNRIHQSSMEAGARWMLNDVTGNPIRAWDSRGHDFTTKYDALRRPIEQYVRGNFSDPDPLKPNSDPRTLNPPNEPGLLVDKFEYGEPPAGATPAQEAEAQRLNLRTRIYRHSDPAGVATNARLDANGKPTEAYDFKGNLLRSTRQLVSDYKAIPDWLRNPRPKLDAETFEGRTRYDALNRPIQSVAPHSSLGRGEFNVIQPVFNEANLLERVDVWLERAAEPDKLLDPSVEAPSPVSVANIDYDAKGQRTLIDYKNGATTFYSYDPLTFRLTQLLTKRKLADFPRDDPQVVDPDWPGKQVQNLHYTYDPAGNITHIRDDAQQAIYFKNQRVEPSNDYVYDALYRLIQAEGREHLGQAGAPIPHAYNDAGRVGILSANPPGRFAPNDRTAMGRYTERYVYDAVGNFLQMQHARDDAAVPDWTRAYTYGEASLIEPTKPSNRLSSTTVGNAPLESYSHDAHGNMLGMPQLHTMQWDYRDQLRMTQRQKVNDEDAEGAEHHGERTWYVYDASGQRVRKVTERANTGANPGGIKDERIYLGGFEVFRSYQGPANARTLKLERETLHVMDDKQRIALVEMRTLGDEQDVPQRLIRYQLGNHLGSSSLELDEQAEIISYEEYAPYGSSTYQAVRSQTEAAKRYRYTGKERDEESGLYYHGARYYAAWVARWIRCDPAGMVDGVALYTYCAGNPMIYKDGNGRQKVASSPCHSNTCHIAPQSDVDLKKMMADMPPPTLNQVQERREAETQAKEEKAREDEITLQAITKADSASGTGTVCQTDCHGLRGLKNVHGNPDDLNRDAILAVKAMALPVLVLGGAEAVAARGVLAGLVLPTIGGEVGSRVAHGVAKSLDASDETAALAGVSGGLLGAGLALKLPSIGAPSGASGVLPKNLQLNIQSAPTKENVLRTLRAIGTDESHATAKLISRGEINLEFRGGANPLGSHVAGLQPFGTNKVLIALDKLPSTNRELAGLVGHEAFHYVQGLTPKSYTLTHELEAYTWQARITGEVTAGTSDELVWMEQKYQKLLTDKLVYPNVKRY</sequence>
<feature type="region of interest" description="Disordered" evidence="4">
    <location>
        <begin position="1791"/>
        <end position="1819"/>
    </location>
</feature>
<dbReference type="InterPro" id="IPR028994">
    <property type="entry name" value="Integrin_alpha_N"/>
</dbReference>
<comment type="subcellular location">
    <subcellularLocation>
        <location evidence="1">Secreted</location>
    </subcellularLocation>
</comment>
<feature type="compositionally biased region" description="Basic and acidic residues" evidence="4">
    <location>
        <begin position="1640"/>
        <end position="1650"/>
    </location>
</feature>
<feature type="domain" description="Insecticide toxin TcdB middle/C-terminal" evidence="5">
    <location>
        <begin position="1053"/>
        <end position="1116"/>
    </location>
</feature>
<organism evidence="7 8">
    <name type="scientific">Thioalkalicoccus limnaeus</name>
    <dbReference type="NCBI Taxonomy" id="120681"/>
    <lineage>
        <taxon>Bacteria</taxon>
        <taxon>Pseudomonadati</taxon>
        <taxon>Pseudomonadota</taxon>
        <taxon>Gammaproteobacteria</taxon>
        <taxon>Chromatiales</taxon>
        <taxon>Chromatiaceae</taxon>
        <taxon>Thioalkalicoccus</taxon>
    </lineage>
</organism>
<evidence type="ECO:0000259" key="5">
    <source>
        <dbReference type="Pfam" id="PF12255"/>
    </source>
</evidence>
<evidence type="ECO:0000256" key="3">
    <source>
        <dbReference type="ARBA" id="ARBA00023026"/>
    </source>
</evidence>
<reference evidence="7 8" key="1">
    <citation type="submission" date="2024-05" db="EMBL/GenBank/DDBJ databases">
        <title>Genome Sequence and Characterization of the New Strain Purple Sulfur Bacterium of Genus Thioalkalicoccus.</title>
        <authorList>
            <person name="Bryantseva I.A."/>
            <person name="Kyndt J.A."/>
            <person name="Imhoff J.F."/>
        </authorList>
    </citation>
    <scope>NUCLEOTIDE SEQUENCE [LARGE SCALE GENOMIC DNA]</scope>
    <source>
        <strain evidence="7 8">Um2</strain>
    </source>
</reference>
<protein>
    <submittedName>
        <fullName evidence="7">SpvB/TcaC N-terminal domain-containing protein</fullName>
    </submittedName>
</protein>
<dbReference type="PANTHER" id="PTHR32305">
    <property type="match status" value="1"/>
</dbReference>
<evidence type="ECO:0000256" key="2">
    <source>
        <dbReference type="ARBA" id="ARBA00022525"/>
    </source>
</evidence>
<feature type="region of interest" description="Disordered" evidence="4">
    <location>
        <begin position="1638"/>
        <end position="1662"/>
    </location>
</feature>
<feature type="compositionally biased region" description="Low complexity" evidence="4">
    <location>
        <begin position="1651"/>
        <end position="1662"/>
    </location>
</feature>
<keyword evidence="8" id="KW-1185">Reference proteome</keyword>
<keyword evidence="2" id="KW-0964">Secreted</keyword>
<dbReference type="Pfam" id="PF03534">
    <property type="entry name" value="SpvB"/>
    <property type="match status" value="1"/>
</dbReference>
<accession>A0ABV4BJS6</accession>
<name>A0ABV4BJS6_9GAMM</name>
<dbReference type="InterPro" id="IPR003284">
    <property type="entry name" value="Sal_SpvB"/>
</dbReference>
<evidence type="ECO:0000256" key="1">
    <source>
        <dbReference type="ARBA" id="ARBA00004613"/>
    </source>
</evidence>
<dbReference type="InterPro" id="IPR022045">
    <property type="entry name" value="TcdB_toxin_mid/N"/>
</dbReference>
<feature type="domain" description="Insecticide toxin TcdB middle/C-terminal" evidence="5">
    <location>
        <begin position="960"/>
        <end position="1028"/>
    </location>
</feature>
<evidence type="ECO:0000313" key="7">
    <source>
        <dbReference type="EMBL" id="MEY6434064.1"/>
    </source>
</evidence>
<dbReference type="InterPro" id="IPR050708">
    <property type="entry name" value="T6SS_VgrG/RHS"/>
</dbReference>
<dbReference type="Pfam" id="PF12255">
    <property type="entry name" value="TcdB_toxin_midC"/>
    <property type="match status" value="2"/>
</dbReference>